<protein>
    <submittedName>
        <fullName evidence="3">SDR family oxidoreductase</fullName>
    </submittedName>
</protein>
<organism evidence="3 4">
    <name type="scientific">Herbidospora galbida</name>
    <dbReference type="NCBI Taxonomy" id="2575442"/>
    <lineage>
        <taxon>Bacteria</taxon>
        <taxon>Bacillati</taxon>
        <taxon>Actinomycetota</taxon>
        <taxon>Actinomycetes</taxon>
        <taxon>Streptosporangiales</taxon>
        <taxon>Streptosporangiaceae</taxon>
        <taxon>Herbidospora</taxon>
    </lineage>
</organism>
<dbReference type="PRINTS" id="PR00081">
    <property type="entry name" value="GDHRDH"/>
</dbReference>
<dbReference type="Proteomes" id="UP000308705">
    <property type="component" value="Unassembled WGS sequence"/>
</dbReference>
<dbReference type="AlphaFoldDB" id="A0A4U3MM27"/>
<dbReference type="PRINTS" id="PR00080">
    <property type="entry name" value="SDRFAMILY"/>
</dbReference>
<evidence type="ECO:0000256" key="2">
    <source>
        <dbReference type="ARBA" id="ARBA00023002"/>
    </source>
</evidence>
<keyword evidence="2" id="KW-0560">Oxidoreductase</keyword>
<dbReference type="FunFam" id="3.40.50.720:FF:000084">
    <property type="entry name" value="Short-chain dehydrogenase reductase"/>
    <property type="match status" value="1"/>
</dbReference>
<accession>A0A4U3MM27</accession>
<proteinExistence type="inferred from homology"/>
<dbReference type="OrthoDB" id="9804774at2"/>
<comment type="similarity">
    <text evidence="1">Belongs to the short-chain dehydrogenases/reductases (SDR) family.</text>
</comment>
<dbReference type="InterPro" id="IPR050259">
    <property type="entry name" value="SDR"/>
</dbReference>
<dbReference type="SUPFAM" id="SSF51735">
    <property type="entry name" value="NAD(P)-binding Rossmann-fold domains"/>
    <property type="match status" value="1"/>
</dbReference>
<dbReference type="InterPro" id="IPR002347">
    <property type="entry name" value="SDR_fam"/>
</dbReference>
<reference evidence="3 4" key="1">
    <citation type="submission" date="2019-04" db="EMBL/GenBank/DDBJ databases">
        <title>Herbidospora sp. NEAU-GS14.nov., a novel actinomycete isolated from soil.</title>
        <authorList>
            <person name="Han L."/>
        </authorList>
    </citation>
    <scope>NUCLEOTIDE SEQUENCE [LARGE SCALE GENOMIC DNA]</scope>
    <source>
        <strain evidence="3 4">NEAU-GS14</strain>
    </source>
</reference>
<dbReference type="Pfam" id="PF13561">
    <property type="entry name" value="adh_short_C2"/>
    <property type="match status" value="1"/>
</dbReference>
<comment type="caution">
    <text evidence="3">The sequence shown here is derived from an EMBL/GenBank/DDBJ whole genome shotgun (WGS) entry which is preliminary data.</text>
</comment>
<evidence type="ECO:0000313" key="4">
    <source>
        <dbReference type="Proteomes" id="UP000308705"/>
    </source>
</evidence>
<dbReference type="GO" id="GO:0016491">
    <property type="term" value="F:oxidoreductase activity"/>
    <property type="evidence" value="ECO:0007669"/>
    <property type="project" value="UniProtKB-KW"/>
</dbReference>
<dbReference type="EMBL" id="SZQA01000003">
    <property type="protein sequence ID" value="TKK90605.1"/>
    <property type="molecule type" value="Genomic_DNA"/>
</dbReference>
<name>A0A4U3MM27_9ACTN</name>
<sequence>MDLQLTGKRALVTGSTSGLGEEIARTLAAEGATVVVHGRDRGRADAVAKEIGGAVAIGDLATDEGADAVARVAGEIDILVNNMGIFDPTLTWDDLSADAWNEIYNINVVASVRMIQRFVPAMRKRGWGRVIQISSALSDYPMDTQPHYAATNAARNNLAASLSRELKDSGVTSNAVAAGGILTPSAKERLVGVGRAAGLGETWEEMAETIVRRSTTMIDLGRIGSPAEYADMVTFLASPRASYVTGATLRVDGGWH</sequence>
<gene>
    <name evidence="3" type="ORF">FDA94_05715</name>
</gene>
<dbReference type="PANTHER" id="PTHR42879">
    <property type="entry name" value="3-OXOACYL-(ACYL-CARRIER-PROTEIN) REDUCTASE"/>
    <property type="match status" value="1"/>
</dbReference>
<keyword evidence="4" id="KW-1185">Reference proteome</keyword>
<dbReference type="Gene3D" id="3.40.50.720">
    <property type="entry name" value="NAD(P)-binding Rossmann-like Domain"/>
    <property type="match status" value="1"/>
</dbReference>
<evidence type="ECO:0000313" key="3">
    <source>
        <dbReference type="EMBL" id="TKK90605.1"/>
    </source>
</evidence>
<dbReference type="InterPro" id="IPR036291">
    <property type="entry name" value="NAD(P)-bd_dom_sf"/>
</dbReference>
<evidence type="ECO:0000256" key="1">
    <source>
        <dbReference type="ARBA" id="ARBA00006484"/>
    </source>
</evidence>